<dbReference type="PROSITE" id="PS50005">
    <property type="entry name" value="TPR"/>
    <property type="match status" value="1"/>
</dbReference>
<keyword evidence="3" id="KW-1185">Reference proteome</keyword>
<dbReference type="Proteomes" id="UP000091979">
    <property type="component" value="Unassembled WGS sequence"/>
</dbReference>
<organism evidence="2 3">
    <name type="scientific">Halodesulfovibrio spirochaetisodalis</name>
    <dbReference type="NCBI Taxonomy" id="1560234"/>
    <lineage>
        <taxon>Bacteria</taxon>
        <taxon>Pseudomonadati</taxon>
        <taxon>Thermodesulfobacteriota</taxon>
        <taxon>Desulfovibrionia</taxon>
        <taxon>Desulfovibrionales</taxon>
        <taxon>Desulfovibrionaceae</taxon>
        <taxon>Halodesulfovibrio</taxon>
    </lineage>
</organism>
<dbReference type="PATRIC" id="fig|1560234.3.peg.640"/>
<name>A0A1B7XCP1_9BACT</name>
<accession>A0A1B7XCP1</accession>
<dbReference type="AlphaFoldDB" id="A0A1B7XCP1"/>
<gene>
    <name evidence="2" type="ORF">SP90_09045</name>
</gene>
<dbReference type="PROSITE" id="PS51257">
    <property type="entry name" value="PROKAR_LIPOPROTEIN"/>
    <property type="match status" value="1"/>
</dbReference>
<evidence type="ECO:0000313" key="3">
    <source>
        <dbReference type="Proteomes" id="UP000091979"/>
    </source>
</evidence>
<dbReference type="Gene3D" id="1.25.40.10">
    <property type="entry name" value="Tetratricopeptide repeat domain"/>
    <property type="match status" value="1"/>
</dbReference>
<protein>
    <submittedName>
        <fullName evidence="2">Uncharacterized protein</fullName>
    </submittedName>
</protein>
<keyword evidence="1" id="KW-0802">TPR repeat</keyword>
<evidence type="ECO:0000256" key="1">
    <source>
        <dbReference type="PROSITE-ProRule" id="PRU00339"/>
    </source>
</evidence>
<dbReference type="InterPro" id="IPR011990">
    <property type="entry name" value="TPR-like_helical_dom_sf"/>
</dbReference>
<dbReference type="RefSeq" id="WP_066854734.1">
    <property type="nucleotide sequence ID" value="NZ_JXMS01000013.1"/>
</dbReference>
<feature type="repeat" description="TPR" evidence="1">
    <location>
        <begin position="138"/>
        <end position="171"/>
    </location>
</feature>
<comment type="caution">
    <text evidence="2">The sequence shown here is derived from an EMBL/GenBank/DDBJ whole genome shotgun (WGS) entry which is preliminary data.</text>
</comment>
<dbReference type="EMBL" id="JXMS01000013">
    <property type="protein sequence ID" value="OBQ51739.1"/>
    <property type="molecule type" value="Genomic_DNA"/>
</dbReference>
<sequence>MNRRVLLFLAMATILVSGCMQPEVEDDLSRARKAYIKKEYSEAERVYQRYLRDNEFAAERWDVWNRLVDITISIRGNKKRAVELLDAMLLEFSVEPERYRQILISKGRIFTEGSMWADAISVWSQLLSAPGVTIDEEATAYANLGKAYLMRGEYGLAVDAFKDCRQLAYNNMEHKQRCIYDLAQAYAYLGAYSDAEKNLHSLLEYKAVDVALASRAKLLLADIYEQQERPLMAITMLKEIKDTYPNPKVIEFRLKNLQK</sequence>
<proteinExistence type="predicted"/>
<dbReference type="Pfam" id="PF13432">
    <property type="entry name" value="TPR_16"/>
    <property type="match status" value="2"/>
</dbReference>
<dbReference type="OrthoDB" id="5290562at2"/>
<dbReference type="STRING" id="1560234.SP90_09045"/>
<evidence type="ECO:0000313" key="2">
    <source>
        <dbReference type="EMBL" id="OBQ51739.1"/>
    </source>
</evidence>
<dbReference type="SUPFAM" id="SSF48452">
    <property type="entry name" value="TPR-like"/>
    <property type="match status" value="1"/>
</dbReference>
<dbReference type="SMART" id="SM00028">
    <property type="entry name" value="TPR"/>
    <property type="match status" value="3"/>
</dbReference>
<reference evidence="2 3" key="1">
    <citation type="submission" date="2015-01" db="EMBL/GenBank/DDBJ databases">
        <title>Desulfovibrio sp. JC271 draft genome sequence.</title>
        <authorList>
            <person name="Shivani Y."/>
            <person name="Subhash Y."/>
            <person name="Sasikala C."/>
            <person name="Ramana C.V."/>
        </authorList>
    </citation>
    <scope>NUCLEOTIDE SEQUENCE [LARGE SCALE GENOMIC DNA]</scope>
    <source>
        <strain evidence="2 3">JC271</strain>
    </source>
</reference>
<dbReference type="InterPro" id="IPR019734">
    <property type="entry name" value="TPR_rpt"/>
</dbReference>